<keyword evidence="1" id="KW-0175">Coiled coil</keyword>
<evidence type="ECO:0000313" key="3">
    <source>
        <dbReference type="EMBL" id="RXK37923.1"/>
    </source>
</evidence>
<feature type="compositionally biased region" description="Polar residues" evidence="2">
    <location>
        <begin position="203"/>
        <end position="215"/>
    </location>
</feature>
<dbReference type="EMBL" id="SDIL01000057">
    <property type="protein sequence ID" value="RXK37923.1"/>
    <property type="molecule type" value="Genomic_DNA"/>
</dbReference>
<feature type="region of interest" description="Disordered" evidence="2">
    <location>
        <begin position="67"/>
        <end position="222"/>
    </location>
</feature>
<feature type="compositionally biased region" description="Pro residues" evidence="2">
    <location>
        <begin position="1"/>
        <end position="10"/>
    </location>
</feature>
<feature type="compositionally biased region" description="Low complexity" evidence="2">
    <location>
        <begin position="178"/>
        <end position="193"/>
    </location>
</feature>
<feature type="coiled-coil region" evidence="1">
    <location>
        <begin position="233"/>
        <end position="267"/>
    </location>
</feature>
<feature type="compositionally biased region" description="Polar residues" evidence="2">
    <location>
        <begin position="67"/>
        <end position="87"/>
    </location>
</feature>
<gene>
    <name evidence="3" type="ORF">M231_04812</name>
</gene>
<evidence type="ECO:0000313" key="4">
    <source>
        <dbReference type="Proteomes" id="UP000289152"/>
    </source>
</evidence>
<dbReference type="VEuPathDB" id="FungiDB:TREMEDRAFT_64410"/>
<feature type="region of interest" description="Disordered" evidence="2">
    <location>
        <begin position="1"/>
        <end position="40"/>
    </location>
</feature>
<organism evidence="3 4">
    <name type="scientific">Tremella mesenterica</name>
    <name type="common">Jelly fungus</name>
    <dbReference type="NCBI Taxonomy" id="5217"/>
    <lineage>
        <taxon>Eukaryota</taxon>
        <taxon>Fungi</taxon>
        <taxon>Dikarya</taxon>
        <taxon>Basidiomycota</taxon>
        <taxon>Agaricomycotina</taxon>
        <taxon>Tremellomycetes</taxon>
        <taxon>Tremellales</taxon>
        <taxon>Tremellaceae</taxon>
        <taxon>Tremella</taxon>
    </lineage>
</organism>
<comment type="caution">
    <text evidence="3">The sequence shown here is derived from an EMBL/GenBank/DDBJ whole genome shotgun (WGS) entry which is preliminary data.</text>
</comment>
<evidence type="ECO:0000256" key="2">
    <source>
        <dbReference type="SAM" id="MobiDB-lite"/>
    </source>
</evidence>
<protein>
    <submittedName>
        <fullName evidence="3">Uncharacterized protein</fullName>
    </submittedName>
</protein>
<feature type="compositionally biased region" description="Low complexity" evidence="2">
    <location>
        <begin position="145"/>
        <end position="159"/>
    </location>
</feature>
<dbReference type="OrthoDB" id="2595865at2759"/>
<feature type="compositionally biased region" description="Basic and acidic residues" evidence="2">
    <location>
        <begin position="95"/>
        <end position="105"/>
    </location>
</feature>
<name>A0A4Q1BJN2_TREME</name>
<feature type="compositionally biased region" description="Polar residues" evidence="2">
    <location>
        <begin position="133"/>
        <end position="144"/>
    </location>
</feature>
<dbReference type="AlphaFoldDB" id="A0A4Q1BJN2"/>
<sequence>MTTHTPPRPSHPIITHDQFDSPLPSPISHRRSSSTPRPTLPIQLDVALPEARLSASSLLEAVVNVGQSGTPVRPTSNSTPQTTQVSYPPQVPRASFDRPLEHDQNARNTNISFTPVNLTNIGNPISEKFNRPHPSNQPQLNDPPSGTRSISGSSTSGNGLRATGIASRPRPKSIARGPPSSYHSTTTSPSSSSLDMIDPSGESVESWQLVSNSSADESHGEGYKAVEALEKNVAKRRSALPGLQEQLAELEAKIQAAEARLALAAAQGSA</sequence>
<dbReference type="Proteomes" id="UP000289152">
    <property type="component" value="Unassembled WGS sequence"/>
</dbReference>
<proteinExistence type="predicted"/>
<feature type="compositionally biased region" description="Polar residues" evidence="2">
    <location>
        <begin position="106"/>
        <end position="123"/>
    </location>
</feature>
<evidence type="ECO:0000256" key="1">
    <source>
        <dbReference type="SAM" id="Coils"/>
    </source>
</evidence>
<dbReference type="InParanoid" id="A0A4Q1BJN2"/>
<keyword evidence="4" id="KW-1185">Reference proteome</keyword>
<accession>A0A4Q1BJN2</accession>
<reference evidence="3 4" key="1">
    <citation type="submission" date="2016-06" db="EMBL/GenBank/DDBJ databases">
        <title>Evolution of pathogenesis and genome organization in the Tremellales.</title>
        <authorList>
            <person name="Cuomo C."/>
            <person name="Litvintseva A."/>
            <person name="Heitman J."/>
            <person name="Chen Y."/>
            <person name="Sun S."/>
            <person name="Springer D."/>
            <person name="Dromer F."/>
            <person name="Young S."/>
            <person name="Zeng Q."/>
            <person name="Chapman S."/>
            <person name="Gujja S."/>
            <person name="Saif S."/>
            <person name="Birren B."/>
        </authorList>
    </citation>
    <scope>NUCLEOTIDE SEQUENCE [LARGE SCALE GENOMIC DNA]</scope>
    <source>
        <strain evidence="3 4">ATCC 28783</strain>
    </source>
</reference>